<keyword evidence="11" id="KW-0456">Lyase</keyword>
<comment type="similarity">
    <text evidence="13">Belongs to the enoyl-CoA hydratase/isomerase family.</text>
</comment>
<evidence type="ECO:0000256" key="6">
    <source>
        <dbReference type="ARBA" id="ARBA00023002"/>
    </source>
</evidence>
<dbReference type="Pfam" id="PF02737">
    <property type="entry name" value="3HCDH_N"/>
    <property type="match status" value="2"/>
</dbReference>
<keyword evidence="10 17" id="KW-0413">Isomerase</keyword>
<evidence type="ECO:0000256" key="9">
    <source>
        <dbReference type="ARBA" id="ARBA00023140"/>
    </source>
</evidence>
<gene>
    <name evidence="17" type="ORF">SCF082_LOCUS26502</name>
</gene>
<dbReference type="InterPro" id="IPR018376">
    <property type="entry name" value="Enoyl-CoA_hyd/isom_CS"/>
</dbReference>
<dbReference type="Pfam" id="PF00725">
    <property type="entry name" value="3HCDH"/>
    <property type="match status" value="2"/>
</dbReference>
<dbReference type="Gene3D" id="1.10.1040.50">
    <property type="match status" value="3"/>
</dbReference>
<feature type="domain" description="3-hydroxyacyl-CoA dehydrogenase NAD binding" evidence="16">
    <location>
        <begin position="236"/>
        <end position="427"/>
    </location>
</feature>
<dbReference type="InterPro" id="IPR006176">
    <property type="entry name" value="3-OHacyl-CoA_DH_NAD-bd"/>
</dbReference>
<comment type="caution">
    <text evidence="17">The sequence shown here is derived from an EMBL/GenBank/DDBJ whole genome shotgun (WGS) entry which is preliminary data.</text>
</comment>
<evidence type="ECO:0000256" key="13">
    <source>
        <dbReference type="RuleBase" id="RU003707"/>
    </source>
</evidence>
<dbReference type="PROSITE" id="PS00166">
    <property type="entry name" value="ENOYL_COA_HYDRATASE"/>
    <property type="match status" value="2"/>
</dbReference>
<feature type="domain" description="3-hydroxyacyl-CoA dehydrogenase C-terminal" evidence="15">
    <location>
        <begin position="1955"/>
        <end position="2046"/>
    </location>
</feature>
<keyword evidence="18" id="KW-1185">Reference proteome</keyword>
<proteinExistence type="inferred from homology"/>
<dbReference type="SUPFAM" id="SSF55073">
    <property type="entry name" value="Nucleotide cyclase"/>
    <property type="match status" value="1"/>
</dbReference>
<name>A0ABP0M874_9DINO</name>
<comment type="pathway">
    <text evidence="2">Lipid metabolism; fatty acid beta-oxidation.</text>
</comment>
<evidence type="ECO:0000256" key="8">
    <source>
        <dbReference type="ARBA" id="ARBA00023098"/>
    </source>
</evidence>
<evidence type="ECO:0000256" key="14">
    <source>
        <dbReference type="SAM" id="Coils"/>
    </source>
</evidence>
<keyword evidence="6" id="KW-0560">Oxidoreductase</keyword>
<evidence type="ECO:0000259" key="16">
    <source>
        <dbReference type="Pfam" id="PF02737"/>
    </source>
</evidence>
<dbReference type="InterPro" id="IPR008927">
    <property type="entry name" value="6-PGluconate_DH-like_C_sf"/>
</dbReference>
<dbReference type="SUPFAM" id="SSF48179">
    <property type="entry name" value="6-phosphogluconate dehydrogenase C-terminal domain-like"/>
    <property type="match status" value="4"/>
</dbReference>
<comment type="similarity">
    <text evidence="3">In the N-terminal section; belongs to the enoyl-CoA hydratase/isomerase family.</text>
</comment>
<dbReference type="Proteomes" id="UP001642464">
    <property type="component" value="Unassembled WGS sequence"/>
</dbReference>
<keyword evidence="7" id="KW-0520">NAD</keyword>
<dbReference type="Pfam" id="PF00378">
    <property type="entry name" value="ECH_1"/>
    <property type="match status" value="2"/>
</dbReference>
<keyword evidence="14" id="KW-0175">Coiled coil</keyword>
<protein>
    <submittedName>
        <fullName evidence="17">2-trans-enoyl-CoA isomerase</fullName>
    </submittedName>
</protein>
<organism evidence="17 18">
    <name type="scientific">Durusdinium trenchii</name>
    <dbReference type="NCBI Taxonomy" id="1381693"/>
    <lineage>
        <taxon>Eukaryota</taxon>
        <taxon>Sar</taxon>
        <taxon>Alveolata</taxon>
        <taxon>Dinophyceae</taxon>
        <taxon>Suessiales</taxon>
        <taxon>Symbiodiniaceae</taxon>
        <taxon>Durusdinium</taxon>
    </lineage>
</organism>
<feature type="domain" description="3-hydroxyacyl-CoA dehydrogenase NAD binding" evidence="16">
    <location>
        <begin position="1774"/>
        <end position="1952"/>
    </location>
</feature>
<keyword evidence="9" id="KW-0576">Peroxisome</keyword>
<dbReference type="GO" id="GO:0016853">
    <property type="term" value="F:isomerase activity"/>
    <property type="evidence" value="ECO:0007669"/>
    <property type="project" value="UniProtKB-KW"/>
</dbReference>
<keyword evidence="8" id="KW-0443">Lipid metabolism</keyword>
<keyword evidence="12" id="KW-0511">Multifunctional enzyme</keyword>
<dbReference type="EMBL" id="CAXAMM010020091">
    <property type="protein sequence ID" value="CAK9047268.1"/>
    <property type="molecule type" value="Genomic_DNA"/>
</dbReference>
<reference evidence="17 18" key="1">
    <citation type="submission" date="2024-02" db="EMBL/GenBank/DDBJ databases">
        <authorList>
            <person name="Chen Y."/>
            <person name="Shah S."/>
            <person name="Dougan E. K."/>
            <person name="Thang M."/>
            <person name="Chan C."/>
        </authorList>
    </citation>
    <scope>NUCLEOTIDE SEQUENCE [LARGE SCALE GENOMIC DNA]</scope>
</reference>
<comment type="subunit">
    <text evidence="4">Monomer.</text>
</comment>
<evidence type="ECO:0000256" key="12">
    <source>
        <dbReference type="ARBA" id="ARBA00023268"/>
    </source>
</evidence>
<dbReference type="Gene3D" id="3.40.50.720">
    <property type="entry name" value="NAD(P)-binding Rossmann-like Domain"/>
    <property type="match status" value="2"/>
</dbReference>
<keyword evidence="5" id="KW-0276">Fatty acid metabolism</keyword>
<feature type="coiled-coil region" evidence="14">
    <location>
        <begin position="594"/>
        <end position="628"/>
    </location>
</feature>
<evidence type="ECO:0000256" key="2">
    <source>
        <dbReference type="ARBA" id="ARBA00005005"/>
    </source>
</evidence>
<evidence type="ECO:0000256" key="7">
    <source>
        <dbReference type="ARBA" id="ARBA00023027"/>
    </source>
</evidence>
<evidence type="ECO:0000256" key="10">
    <source>
        <dbReference type="ARBA" id="ARBA00023235"/>
    </source>
</evidence>
<dbReference type="InterPro" id="IPR036291">
    <property type="entry name" value="NAD(P)-bd_dom_sf"/>
</dbReference>
<dbReference type="Gene3D" id="3.90.226.10">
    <property type="entry name" value="2-enoyl-CoA Hydratase, Chain A, domain 1"/>
    <property type="match status" value="2"/>
</dbReference>
<dbReference type="SUPFAM" id="SSF52096">
    <property type="entry name" value="ClpP/crotonase"/>
    <property type="match status" value="2"/>
</dbReference>
<dbReference type="SUPFAM" id="SSF51735">
    <property type="entry name" value="NAD(P)-binding Rossmann-fold domains"/>
    <property type="match status" value="2"/>
</dbReference>
<dbReference type="InterPro" id="IPR029787">
    <property type="entry name" value="Nucleotide_cyclase"/>
</dbReference>
<evidence type="ECO:0000259" key="15">
    <source>
        <dbReference type="Pfam" id="PF00725"/>
    </source>
</evidence>
<dbReference type="InterPro" id="IPR029045">
    <property type="entry name" value="ClpP/crotonase-like_dom_sf"/>
</dbReference>
<evidence type="ECO:0000256" key="4">
    <source>
        <dbReference type="ARBA" id="ARBA00011245"/>
    </source>
</evidence>
<evidence type="ECO:0000313" key="18">
    <source>
        <dbReference type="Proteomes" id="UP001642464"/>
    </source>
</evidence>
<dbReference type="InterPro" id="IPR001753">
    <property type="entry name" value="Enoyl-CoA_hydra/iso"/>
</dbReference>
<evidence type="ECO:0000256" key="5">
    <source>
        <dbReference type="ARBA" id="ARBA00022832"/>
    </source>
</evidence>
<accession>A0ABP0M874</accession>
<dbReference type="PANTHER" id="PTHR23309:SF49">
    <property type="entry name" value="PEROXISOMAL BIFUNCTIONAL ENZYME"/>
    <property type="match status" value="1"/>
</dbReference>
<evidence type="ECO:0000256" key="11">
    <source>
        <dbReference type="ARBA" id="ARBA00023239"/>
    </source>
</evidence>
<feature type="domain" description="3-hydroxyacyl-CoA dehydrogenase C-terminal" evidence="15">
    <location>
        <begin position="430"/>
        <end position="492"/>
    </location>
</feature>
<dbReference type="PANTHER" id="PTHR23309">
    <property type="entry name" value="3-HYDROXYACYL-COA DEHYROGENASE"/>
    <property type="match status" value="1"/>
</dbReference>
<evidence type="ECO:0000313" key="17">
    <source>
        <dbReference type="EMBL" id="CAK9047268.1"/>
    </source>
</evidence>
<sequence length="2221" mass="240563">MVAMGPEKMKENNPVAALSEMMDMIDASPKTVVAALNGPALGGGCEVSLACHYRVASPKSSVGFPEALELKPDAARKMLVQPSPGLGGGQGAGHATVYRVCDALTLAPRNGIVDAVATKDVIEEAADFALSHPPNPISKREVPKTNRFMVAAGGLEQGLNTAVNAAPLMIAPRSIIKCFDAACSNKSFREGLAVEMEEFTKLVFSVESAALRHLFLSEGLARKVPGIDEKPAPLKKIGILGAGLMGASAAMCFVQKGVPVVLKDAKQEWLDSGMKKIESLWGGQAKRGRLSKDKFKEYMSRWVPEKLRQVFLLRFDLDSDYADFKDVDMVIEAVPEIMELKKEVFLDIEKNTKPDALICTNTSGLNIDDIATVLKDPSRVMGCHFFSPANVMQLLENVRTSKSSVRTLATGMAMGKLINKKCVMVGNCDGFVGNRMIAPYAGEAKMVLEEGATIEQIDKAAVAFGMAMGPMALGDLVGQELFWKQRKALDVELNGLKEGATTRAMASVPDLMAEARAEQALITAQLRALKGEAAEGDAFSPRHAVGVAGASPVATKRGWTEAELPDAAVGLGSPKANTGAPAAPEELSALRAHVAELDHEIVQREIVIEELQSKLKTTEDALEKALLSPAEGGLWKERYQTAQKENEVRAREVKELKFKMDVKGKEIKLLSQYVRKLEEEARVRDTQRERLLTDAQIARSKFKQTESEQQQLVSRLHGLEDAFARCVGRITGALTAGVVGVCLDEAQPVPRFVVLTAHPAGNGLLEIFEEPDSHWELCAVELSPLGVGKKPPVTLDENTLSLVTCGVLGGGVAPSLASVASPALKCPDKASFMKWSAAFRNLNLLPAYGAVSGEGAASPSSPGRGVASPGGFAFGAFGGASDDALTETRLNSLLAAVEGNSSGEQRLEQRLMTRCCVVVLKVHLPEEQKEHLSLLCYLRAYYAVAAWEEGVHWVNSHGSLMMQRLAFEFPNWAADGIEKDLENCETTFKISGGMEVGSVIPMRGDLFGEPNAAALQWAAAAPPGQLWLSSGKLRDAGCIELAQKTEQGGSCISVEVSDSLKLSIPIVRANPPGLEASVEALGGAEAPRSQGSFVVSFYARSVGVESRAYRRLAKEEGEKQTGKYGANWDKGREGWMGWMGKPIQTLRLLLKFRDTVRLAVSRAQGEVCWCHGQHLCALFETSEAAVLCADEAQKEMALHNATRKGDVMVCACDFGDVFLNGRDFGGPTLWRAQTLAEAGKLGEILVTSEVLNTEDTGRVFLRHEDWTTSAPHVELSATRDCLGAWADVGGGGLVRGDVTGRKSATIGFLKAQSELIRSQGATGPEDYIHYSAEVDPEVVAKLDEVRKAKGVVPRAVSDQEICERLFYPLINEGFKILEEGYVARSNDIDIVYIYGYGFPPSKGGPIFFAENYAPRILFDLAAQVFDKQAKERFTKNKAYLPINYFEPSKLLEACAEKEGMKVMCHRTGRPLGSPPCRPASRGVGVLTMDSPPVNSLGTELVTSFKQEFPKLVQDPKVKAIVVTGKGPMFCGGAEITEFAIMVAMGPEKMKENNPVAALSEMMDMIDASPKTTVAAINGPALGGGCEVSLACHYRVCDPKASVGFPEVNLGLLPGAQGTQRLPRVAPLPTAMQMILQGKPLKADAARKNGIVDLVATKDVIEEAADWALSHPPNPISKREVPKTNRFMVAAGGLEQGLNTAVNAAPLMIAPRAIIKCFEAACSHKSFREGLAVEMEQFTNLVFSVESAALRHLFLAERLAQKVPGIDEKPAPLKKIGILGAGLMGGGIAMCFVQKGVPVVLKDAKQEWLDAGMKKIESLWGGQAKRGGLSKDKFKQYMSLIKPTLDYADFKDVDMVIEAVPEIMELKKEVFLDIEKNTKPDALICTNTSGLNIDDIACVLKDPTRVMGTHFFSLANVMQLLENIRTAKSSARTLATGMAMGKLINKKCIMVGNCDGFVGNRMIAPYAGEAKMVWEEGATVEQIDKAATTFGMAMGPMALGDLVGQELFWKQRKAAGDMNKQTKTYFGPYELTDWLCEQGRFGMKTPDPKIKADGRGVFIHKGRSKEVDPEVVAKMEEVRKAKGVVPRAISDEEICERLFYPLINEGFEILEEGYVARSSDIDLAYIYGYGFPPSKGGPMFFAENYVGFQKILERLKVFDAQAKERYTKNKAYLPIDYFEPSKLLEACAKQQGKKVFPGQTLIDVVLKDFRKSNDAPGPFSKL</sequence>
<evidence type="ECO:0000256" key="1">
    <source>
        <dbReference type="ARBA" id="ARBA00004275"/>
    </source>
</evidence>
<dbReference type="Gene3D" id="3.30.70.1230">
    <property type="entry name" value="Nucleotide cyclase"/>
    <property type="match status" value="1"/>
</dbReference>
<evidence type="ECO:0000256" key="3">
    <source>
        <dbReference type="ARBA" id="ARBA00008750"/>
    </source>
</evidence>
<dbReference type="InterPro" id="IPR006108">
    <property type="entry name" value="3HC_DH_C"/>
</dbReference>
<dbReference type="CDD" id="cd06558">
    <property type="entry name" value="crotonase-like"/>
    <property type="match status" value="2"/>
</dbReference>
<comment type="subcellular location">
    <subcellularLocation>
        <location evidence="1">Peroxisome</location>
    </subcellularLocation>
</comment>